<gene>
    <name evidence="2" type="ORF">QWY28_23020</name>
</gene>
<dbReference type="Proteomes" id="UP001168620">
    <property type="component" value="Unassembled WGS sequence"/>
</dbReference>
<name>A0ABT8FN70_9ACTN</name>
<dbReference type="EMBL" id="JAUHJQ010000032">
    <property type="protein sequence ID" value="MDN4175847.1"/>
    <property type="molecule type" value="Genomic_DNA"/>
</dbReference>
<evidence type="ECO:0000259" key="1">
    <source>
        <dbReference type="Pfam" id="PF20282"/>
    </source>
</evidence>
<keyword evidence="3" id="KW-1185">Reference proteome</keyword>
<dbReference type="InterPro" id="IPR046914">
    <property type="entry name" value="ABC-3C_CTD6"/>
</dbReference>
<sequence length="334" mass="37060">MTPQQRIYFYSSDEWEMFIREWATGLAGDYVQIKRLGGPNDKGVDVAAFKTTDGFEGAWDCFQGKHYATSLTLSDAIPEMVKVFAGVVAGHYVMPDRYCFLAPRGCGATLNRLLSSPSQLRGEFLNRVEAGSTHVAGLTDGTVEAIRMLAAATDFSTFQSVEIVDALEIHRKTPYYTARFGGPLPSRPAVGLPPAELDDHETRYVRKLIDVYLEQEPADPLDEAALSSHPQFGQHFQRQRISFYSAEALRLYARDAVPEGTFEALQDDIHGGVIEVAEANHACGMDRLREVLTQSTQLDLSAHALVSVSRIEDRKGICHQLANEDRLAWTDQTS</sequence>
<evidence type="ECO:0000313" key="2">
    <source>
        <dbReference type="EMBL" id="MDN4175847.1"/>
    </source>
</evidence>
<accession>A0ABT8FN70</accession>
<comment type="caution">
    <text evidence="2">The sequence shown here is derived from an EMBL/GenBank/DDBJ whole genome shotgun (WGS) entry which is preliminary data.</text>
</comment>
<reference evidence="2" key="1">
    <citation type="submission" date="2023-06" db="EMBL/GenBank/DDBJ databases">
        <title>Draft genome sequence of Nocardioides sp. SOB77.</title>
        <authorList>
            <person name="Zhang G."/>
        </authorList>
    </citation>
    <scope>NUCLEOTIDE SEQUENCE</scope>
    <source>
        <strain evidence="2">SOB77</strain>
    </source>
</reference>
<protein>
    <recommendedName>
        <fullName evidence="1">ABC-three component systems C-terminal domain-containing protein</fullName>
    </recommendedName>
</protein>
<evidence type="ECO:0000313" key="3">
    <source>
        <dbReference type="Proteomes" id="UP001168620"/>
    </source>
</evidence>
<proteinExistence type="predicted"/>
<feature type="domain" description="ABC-three component systems C-terminal" evidence="1">
    <location>
        <begin position="201"/>
        <end position="329"/>
    </location>
</feature>
<organism evidence="2 3">
    <name type="scientific">Nocardioides oceani</name>
    <dbReference type="NCBI Taxonomy" id="3058369"/>
    <lineage>
        <taxon>Bacteria</taxon>
        <taxon>Bacillati</taxon>
        <taxon>Actinomycetota</taxon>
        <taxon>Actinomycetes</taxon>
        <taxon>Propionibacteriales</taxon>
        <taxon>Nocardioidaceae</taxon>
        <taxon>Nocardioides</taxon>
    </lineage>
</organism>
<dbReference type="RefSeq" id="WP_300955256.1">
    <property type="nucleotide sequence ID" value="NZ_JAUHJQ010000032.1"/>
</dbReference>
<dbReference type="Pfam" id="PF20282">
    <property type="entry name" value="CTD6"/>
    <property type="match status" value="1"/>
</dbReference>